<evidence type="ECO:0000313" key="1">
    <source>
        <dbReference type="EMBL" id="CAG8813376.1"/>
    </source>
</evidence>
<reference evidence="1" key="1">
    <citation type="submission" date="2021-06" db="EMBL/GenBank/DDBJ databases">
        <authorList>
            <person name="Kallberg Y."/>
            <person name="Tangrot J."/>
            <person name="Rosling A."/>
        </authorList>
    </citation>
    <scope>NUCLEOTIDE SEQUENCE</scope>
    <source>
        <strain evidence="1">MA461A</strain>
    </source>
</reference>
<gene>
    <name evidence="1" type="ORF">RPERSI_LOCUS23754</name>
</gene>
<keyword evidence="2" id="KW-1185">Reference proteome</keyword>
<protein>
    <submittedName>
        <fullName evidence="1">22224_t:CDS:1</fullName>
    </submittedName>
</protein>
<sequence length="41" mass="4558">LSLSNDQEIALPEVIEQTDTLMISEVINITNLSIETNSQLK</sequence>
<organism evidence="1 2">
    <name type="scientific">Racocetra persica</name>
    <dbReference type="NCBI Taxonomy" id="160502"/>
    <lineage>
        <taxon>Eukaryota</taxon>
        <taxon>Fungi</taxon>
        <taxon>Fungi incertae sedis</taxon>
        <taxon>Mucoromycota</taxon>
        <taxon>Glomeromycotina</taxon>
        <taxon>Glomeromycetes</taxon>
        <taxon>Diversisporales</taxon>
        <taxon>Gigasporaceae</taxon>
        <taxon>Racocetra</taxon>
    </lineage>
</organism>
<name>A0ACA9RW62_9GLOM</name>
<evidence type="ECO:0000313" key="2">
    <source>
        <dbReference type="Proteomes" id="UP000789920"/>
    </source>
</evidence>
<dbReference type="Proteomes" id="UP000789920">
    <property type="component" value="Unassembled WGS sequence"/>
</dbReference>
<feature type="non-terminal residue" evidence="1">
    <location>
        <position position="41"/>
    </location>
</feature>
<accession>A0ACA9RW62</accession>
<dbReference type="EMBL" id="CAJVQC010074876">
    <property type="protein sequence ID" value="CAG8813376.1"/>
    <property type="molecule type" value="Genomic_DNA"/>
</dbReference>
<comment type="caution">
    <text evidence="1">The sequence shown here is derived from an EMBL/GenBank/DDBJ whole genome shotgun (WGS) entry which is preliminary data.</text>
</comment>
<feature type="non-terminal residue" evidence="1">
    <location>
        <position position="1"/>
    </location>
</feature>
<proteinExistence type="predicted"/>